<name>A0A9P5NJL0_GYMJU</name>
<reference evidence="2" key="1">
    <citation type="submission" date="2020-11" db="EMBL/GenBank/DDBJ databases">
        <authorList>
            <consortium name="DOE Joint Genome Institute"/>
            <person name="Ahrendt S."/>
            <person name="Riley R."/>
            <person name="Andreopoulos W."/>
            <person name="LaButti K."/>
            <person name="Pangilinan J."/>
            <person name="Ruiz-duenas F.J."/>
            <person name="Barrasa J.M."/>
            <person name="Sanchez-Garcia M."/>
            <person name="Camarero S."/>
            <person name="Miyauchi S."/>
            <person name="Serrano A."/>
            <person name="Linde D."/>
            <person name="Babiker R."/>
            <person name="Drula E."/>
            <person name="Ayuso-Fernandez I."/>
            <person name="Pacheco R."/>
            <person name="Padilla G."/>
            <person name="Ferreira P."/>
            <person name="Barriuso J."/>
            <person name="Kellner H."/>
            <person name="Castanera R."/>
            <person name="Alfaro M."/>
            <person name="Ramirez L."/>
            <person name="Pisabarro A.G."/>
            <person name="Kuo A."/>
            <person name="Tritt A."/>
            <person name="Lipzen A."/>
            <person name="He G."/>
            <person name="Yan M."/>
            <person name="Ng V."/>
            <person name="Cullen D."/>
            <person name="Martin F."/>
            <person name="Rosso M.-N."/>
            <person name="Henrissat B."/>
            <person name="Hibbett D."/>
            <person name="Martinez A.T."/>
            <person name="Grigoriev I.V."/>
        </authorList>
    </citation>
    <scope>NUCLEOTIDE SEQUENCE</scope>
    <source>
        <strain evidence="2">AH 44721</strain>
    </source>
</reference>
<sequence>MSAISQLNSLLLPLGYLTLFAGLSGKVATSGKISSWSFINSTFTAGGRFSRLTSIPSISMTDHVAWHSGLI</sequence>
<dbReference type="AlphaFoldDB" id="A0A9P5NJL0"/>
<organism evidence="2 3">
    <name type="scientific">Gymnopilus junonius</name>
    <name type="common">Spectacular rustgill mushroom</name>
    <name type="synonym">Gymnopilus spectabilis subsp. junonius</name>
    <dbReference type="NCBI Taxonomy" id="109634"/>
    <lineage>
        <taxon>Eukaryota</taxon>
        <taxon>Fungi</taxon>
        <taxon>Dikarya</taxon>
        <taxon>Basidiomycota</taxon>
        <taxon>Agaricomycotina</taxon>
        <taxon>Agaricomycetes</taxon>
        <taxon>Agaricomycetidae</taxon>
        <taxon>Agaricales</taxon>
        <taxon>Agaricineae</taxon>
        <taxon>Hymenogastraceae</taxon>
        <taxon>Gymnopilus</taxon>
    </lineage>
</organism>
<gene>
    <name evidence="2" type="ORF">CPB84DRAFT_1783515</name>
</gene>
<proteinExistence type="predicted"/>
<dbReference type="Proteomes" id="UP000724874">
    <property type="component" value="Unassembled WGS sequence"/>
</dbReference>
<keyword evidence="3" id="KW-1185">Reference proteome</keyword>
<evidence type="ECO:0000256" key="1">
    <source>
        <dbReference type="SAM" id="SignalP"/>
    </source>
</evidence>
<comment type="caution">
    <text evidence="2">The sequence shown here is derived from an EMBL/GenBank/DDBJ whole genome shotgun (WGS) entry which is preliminary data.</text>
</comment>
<accession>A0A9P5NJL0</accession>
<feature type="signal peptide" evidence="1">
    <location>
        <begin position="1"/>
        <end position="25"/>
    </location>
</feature>
<evidence type="ECO:0000313" key="2">
    <source>
        <dbReference type="EMBL" id="KAF8892780.1"/>
    </source>
</evidence>
<keyword evidence="1" id="KW-0732">Signal</keyword>
<dbReference type="EMBL" id="JADNYJ010000068">
    <property type="protein sequence ID" value="KAF8892780.1"/>
    <property type="molecule type" value="Genomic_DNA"/>
</dbReference>
<protein>
    <submittedName>
        <fullName evidence="2">Uncharacterized protein</fullName>
    </submittedName>
</protein>
<feature type="chain" id="PRO_5040335402" evidence="1">
    <location>
        <begin position="26"/>
        <end position="71"/>
    </location>
</feature>
<evidence type="ECO:0000313" key="3">
    <source>
        <dbReference type="Proteomes" id="UP000724874"/>
    </source>
</evidence>